<dbReference type="SUPFAM" id="SSF51338">
    <property type="entry name" value="Composite domain of metallo-dependent hydrolases"/>
    <property type="match status" value="1"/>
</dbReference>
<dbReference type="SUPFAM" id="SSF51556">
    <property type="entry name" value="Metallo-dependent hydrolases"/>
    <property type="match status" value="1"/>
</dbReference>
<dbReference type="InterPro" id="IPR050287">
    <property type="entry name" value="MTA/SAH_deaminase"/>
</dbReference>
<dbReference type="AlphaFoldDB" id="A0A853CY06"/>
<reference evidence="3 4" key="1">
    <citation type="submission" date="2020-07" db="EMBL/GenBank/DDBJ databases">
        <title>Sequencing the genomes of 1000 actinobacteria strains.</title>
        <authorList>
            <person name="Klenk H.-P."/>
        </authorList>
    </citation>
    <scope>NUCLEOTIDE SEQUENCE [LARGE SCALE GENOMIC DNA]</scope>
    <source>
        <strain evidence="3 4">DSM 15165</strain>
    </source>
</reference>
<organism evidence="3 4">
    <name type="scientific">Leifsonia shinshuensis</name>
    <dbReference type="NCBI Taxonomy" id="150026"/>
    <lineage>
        <taxon>Bacteria</taxon>
        <taxon>Bacillati</taxon>
        <taxon>Actinomycetota</taxon>
        <taxon>Actinomycetes</taxon>
        <taxon>Micrococcales</taxon>
        <taxon>Microbacteriaceae</taxon>
        <taxon>Leifsonia</taxon>
    </lineage>
</organism>
<dbReference type="Pfam" id="PF01979">
    <property type="entry name" value="Amidohydro_1"/>
    <property type="match status" value="1"/>
</dbReference>
<dbReference type="InterPro" id="IPR011059">
    <property type="entry name" value="Metal-dep_hydrolase_composite"/>
</dbReference>
<evidence type="ECO:0000256" key="1">
    <source>
        <dbReference type="SAM" id="MobiDB-lite"/>
    </source>
</evidence>
<accession>A0A853CY06</accession>
<dbReference type="InterPro" id="IPR006680">
    <property type="entry name" value="Amidohydro-rel"/>
</dbReference>
<comment type="caution">
    <text evidence="3">The sequence shown here is derived from an EMBL/GenBank/DDBJ whole genome shotgun (WGS) entry which is preliminary data.</text>
</comment>
<protein>
    <submittedName>
        <fullName evidence="3">Cytosine/adenosine deaminase-related metal-dependent hydrolase</fullName>
    </submittedName>
</protein>
<dbReference type="InterPro" id="IPR032466">
    <property type="entry name" value="Metal_Hydrolase"/>
</dbReference>
<feature type="region of interest" description="Disordered" evidence="1">
    <location>
        <begin position="423"/>
        <end position="447"/>
    </location>
</feature>
<dbReference type="PANTHER" id="PTHR43794">
    <property type="entry name" value="AMINOHYDROLASE SSNA-RELATED"/>
    <property type="match status" value="1"/>
</dbReference>
<feature type="domain" description="Amidohydrolase-related" evidence="2">
    <location>
        <begin position="50"/>
        <end position="395"/>
    </location>
</feature>
<gene>
    <name evidence="3" type="ORF">HNR13_003774</name>
</gene>
<dbReference type="EMBL" id="JACCFL010000001">
    <property type="protein sequence ID" value="NYJ25487.1"/>
    <property type="molecule type" value="Genomic_DNA"/>
</dbReference>
<dbReference type="GO" id="GO:0016810">
    <property type="term" value="F:hydrolase activity, acting on carbon-nitrogen (but not peptide) bonds"/>
    <property type="evidence" value="ECO:0007669"/>
    <property type="project" value="InterPro"/>
</dbReference>
<proteinExistence type="predicted"/>
<dbReference type="Gene3D" id="3.20.20.140">
    <property type="entry name" value="Metal-dependent hydrolases"/>
    <property type="match status" value="1"/>
</dbReference>
<keyword evidence="3" id="KW-0378">Hydrolase</keyword>
<name>A0A853CY06_9MICO</name>
<evidence type="ECO:0000259" key="2">
    <source>
        <dbReference type="Pfam" id="PF01979"/>
    </source>
</evidence>
<evidence type="ECO:0000313" key="3">
    <source>
        <dbReference type="EMBL" id="NYJ25487.1"/>
    </source>
</evidence>
<evidence type="ECO:0000313" key="4">
    <source>
        <dbReference type="Proteomes" id="UP000578352"/>
    </source>
</evidence>
<sequence>MRDVTVLSMDPEIGDLPRADIAIVDGTIVDVTASAGEGSYDLVIDGDGMIALPGFVDTHWHLWNSLLRGVVSDAPGRDYFAVKRALAPVYTSQDFYWAARFGLAEAIAAGITSVHNWDHNVQSPEDADLNIRAQLDAGIRGRFSYGPRDSTASDHPMDLEDLPRLLERWPESRTRGLIHFGVALRGLYRTPRVVWQAEWDTARSLNLPITMHCDRCLREDNCRNCGLGLLAENGLLGSDVQIVHAVHASPADIQAVARTGTRISLSPITELRTMGFPLLTEFLEAGVSVSLSTDTLAMPTSPDVLGTLRALEAVELARTGRSVVTPRGLLAMATIEGARDLGLSHETGSITPGKRADLVLIRRDSNLQPPGDPYEDLVRQGRGENIDTVIADGRLLKREGKLTRPSDRQAVDDAARYTADLLERARSHGHWPPPGALATPEPTERKP</sequence>
<dbReference type="Proteomes" id="UP000578352">
    <property type="component" value="Unassembled WGS sequence"/>
</dbReference>
<dbReference type="PANTHER" id="PTHR43794:SF5">
    <property type="entry name" value="CHLOROHYDROLASE FAMILY PROTEIN"/>
    <property type="match status" value="1"/>
</dbReference>
<dbReference type="Gene3D" id="2.30.40.10">
    <property type="entry name" value="Urease, subunit C, domain 1"/>
    <property type="match status" value="1"/>
</dbReference>
<dbReference type="RefSeq" id="WP_179608223.1">
    <property type="nucleotide sequence ID" value="NZ_BAABEH010000001.1"/>
</dbReference>